<name>A0A426ZQ77_ENSVE</name>
<evidence type="ECO:0000256" key="2">
    <source>
        <dbReference type="ARBA" id="ARBA00022723"/>
    </source>
</evidence>
<reference evidence="6 7" key="1">
    <citation type="journal article" date="2014" name="Agronomy (Basel)">
        <title>A Draft Genome Sequence for Ensete ventricosum, the Drought-Tolerant Tree Against Hunger.</title>
        <authorList>
            <person name="Harrison J."/>
            <person name="Moore K.A."/>
            <person name="Paszkiewicz K."/>
            <person name="Jones T."/>
            <person name="Grant M."/>
            <person name="Ambacheew D."/>
            <person name="Muzemil S."/>
            <person name="Studholme D.J."/>
        </authorList>
    </citation>
    <scope>NUCLEOTIDE SEQUENCE [LARGE SCALE GENOMIC DNA]</scope>
</reference>
<evidence type="ECO:0000313" key="7">
    <source>
        <dbReference type="Proteomes" id="UP000287651"/>
    </source>
</evidence>
<evidence type="ECO:0000313" key="6">
    <source>
        <dbReference type="EMBL" id="RRT66149.1"/>
    </source>
</evidence>
<accession>A0A426ZQ77</accession>
<comment type="caution">
    <text evidence="6">The sequence shown here is derived from an EMBL/GenBank/DDBJ whole genome shotgun (WGS) entry which is preliminary data.</text>
</comment>
<dbReference type="InterPro" id="IPR036400">
    <property type="entry name" value="Cyt_B5-like_heme/steroid_sf"/>
</dbReference>
<keyword evidence="2" id="KW-0479">Metal-binding</keyword>
<gene>
    <name evidence="6" type="ORF">B296_00040458</name>
</gene>
<evidence type="ECO:0000256" key="3">
    <source>
        <dbReference type="ARBA" id="ARBA00023004"/>
    </source>
</evidence>
<keyword evidence="1" id="KW-0349">Heme</keyword>
<dbReference type="Gene3D" id="3.10.120.10">
    <property type="entry name" value="Cytochrome b5-like heme/steroid binding domain"/>
    <property type="match status" value="1"/>
</dbReference>
<dbReference type="GO" id="GO:0005737">
    <property type="term" value="C:cytoplasm"/>
    <property type="evidence" value="ECO:0007669"/>
    <property type="project" value="TreeGrafter"/>
</dbReference>
<dbReference type="Pfam" id="PF00173">
    <property type="entry name" value="Cyt-b5"/>
    <property type="match status" value="1"/>
</dbReference>
<dbReference type="GO" id="GO:0046872">
    <property type="term" value="F:metal ion binding"/>
    <property type="evidence" value="ECO:0007669"/>
    <property type="project" value="UniProtKB-KW"/>
</dbReference>
<feature type="domain" description="Cytochrome b5 heme-binding" evidence="5">
    <location>
        <begin position="120"/>
        <end position="171"/>
    </location>
</feature>
<dbReference type="GO" id="GO:0004128">
    <property type="term" value="F:cytochrome-b5 reductase activity, acting on NAD(P)H"/>
    <property type="evidence" value="ECO:0007669"/>
    <property type="project" value="TreeGrafter"/>
</dbReference>
<evidence type="ECO:0000256" key="4">
    <source>
        <dbReference type="SAM" id="MobiDB-lite"/>
    </source>
</evidence>
<dbReference type="SUPFAM" id="SSF55856">
    <property type="entry name" value="Cytochrome b5-like heme/steroid binding domain"/>
    <property type="match status" value="1"/>
</dbReference>
<evidence type="ECO:0000256" key="1">
    <source>
        <dbReference type="ARBA" id="ARBA00022617"/>
    </source>
</evidence>
<feature type="non-terminal residue" evidence="6">
    <location>
        <position position="1"/>
    </location>
</feature>
<proteinExistence type="predicted"/>
<dbReference type="PANTHER" id="PTHR46237:SF1">
    <property type="entry name" value="CYTOCHROME B5 REDUCTASE 4"/>
    <property type="match status" value="1"/>
</dbReference>
<feature type="compositionally biased region" description="Polar residues" evidence="4">
    <location>
        <begin position="34"/>
        <end position="66"/>
    </location>
</feature>
<dbReference type="EMBL" id="AMZH03005547">
    <property type="protein sequence ID" value="RRT66149.1"/>
    <property type="molecule type" value="Genomic_DNA"/>
</dbReference>
<dbReference type="Proteomes" id="UP000287651">
    <property type="component" value="Unassembled WGS sequence"/>
</dbReference>
<dbReference type="InterPro" id="IPR001199">
    <property type="entry name" value="Cyt_B5-like_heme/steroid-bd"/>
</dbReference>
<dbReference type="InterPro" id="IPR051872">
    <property type="entry name" value="Cytochrome_b5/Flavoprotein_Rdt"/>
</dbReference>
<feature type="compositionally biased region" description="Basic and acidic residues" evidence="4">
    <location>
        <begin position="72"/>
        <end position="84"/>
    </location>
</feature>
<dbReference type="GO" id="GO:0020037">
    <property type="term" value="F:heme binding"/>
    <property type="evidence" value="ECO:0007669"/>
    <property type="project" value="TreeGrafter"/>
</dbReference>
<organism evidence="6 7">
    <name type="scientific">Ensete ventricosum</name>
    <name type="common">Abyssinian banana</name>
    <name type="synonym">Musa ensete</name>
    <dbReference type="NCBI Taxonomy" id="4639"/>
    <lineage>
        <taxon>Eukaryota</taxon>
        <taxon>Viridiplantae</taxon>
        <taxon>Streptophyta</taxon>
        <taxon>Embryophyta</taxon>
        <taxon>Tracheophyta</taxon>
        <taxon>Spermatophyta</taxon>
        <taxon>Magnoliopsida</taxon>
        <taxon>Liliopsida</taxon>
        <taxon>Zingiberales</taxon>
        <taxon>Musaceae</taxon>
        <taxon>Ensete</taxon>
    </lineage>
</organism>
<keyword evidence="3" id="KW-0408">Iron</keyword>
<dbReference type="AlphaFoldDB" id="A0A426ZQ77"/>
<sequence>VGLQPEDGNLESPKAIPDVRKIILEDNPSGELGTENNLVSDDKSQGTASLKGQSDVSTSNISSEMVPTNDDDSTKKTQKPHGEADGLAQEQKAKVKKPIVRAKVPFEKGYSQMDWLKLTRTHPDLAGEDMLMKAAGRDSTSLFIIFNFLLDKYHAWVNAEALLERCRVGILEYN</sequence>
<feature type="region of interest" description="Disordered" evidence="4">
    <location>
        <begin position="26"/>
        <end position="95"/>
    </location>
</feature>
<dbReference type="PANTHER" id="PTHR46237">
    <property type="entry name" value="CYTOCHROME B5 REDUCTASE 4 FAMILY MEMBER"/>
    <property type="match status" value="1"/>
</dbReference>
<protein>
    <recommendedName>
        <fullName evidence="5">Cytochrome b5 heme-binding domain-containing protein</fullName>
    </recommendedName>
</protein>
<evidence type="ECO:0000259" key="5">
    <source>
        <dbReference type="Pfam" id="PF00173"/>
    </source>
</evidence>